<accession>F1ZD42</accession>
<keyword evidence="5" id="KW-0812">Transmembrane</keyword>
<evidence type="ECO:0000256" key="5">
    <source>
        <dbReference type="ARBA" id="ARBA00022692"/>
    </source>
</evidence>
<dbReference type="InterPro" id="IPR036942">
    <property type="entry name" value="Beta-barrel_TonB_sf"/>
</dbReference>
<evidence type="ECO:0000259" key="14">
    <source>
        <dbReference type="Pfam" id="PF07715"/>
    </source>
</evidence>
<keyword evidence="8 11" id="KW-0798">TonB box</keyword>
<dbReference type="EMBL" id="AEWJ01000065">
    <property type="protein sequence ID" value="EGD57471.1"/>
    <property type="molecule type" value="Genomic_DNA"/>
</dbReference>
<keyword evidence="2" id="KW-0813">Transport</keyword>
<dbReference type="InterPro" id="IPR012910">
    <property type="entry name" value="Plug_dom"/>
</dbReference>
<dbReference type="InterPro" id="IPR039426">
    <property type="entry name" value="TonB-dep_rcpt-like"/>
</dbReference>
<keyword evidence="9 11" id="KW-0472">Membrane</keyword>
<keyword evidence="16" id="KW-1185">Reference proteome</keyword>
<dbReference type="PANTHER" id="PTHR32552">
    <property type="entry name" value="FERRICHROME IRON RECEPTOR-RELATED"/>
    <property type="match status" value="1"/>
</dbReference>
<dbReference type="PANTHER" id="PTHR32552:SF81">
    <property type="entry name" value="TONB-DEPENDENT OUTER MEMBRANE RECEPTOR"/>
    <property type="match status" value="1"/>
</dbReference>
<evidence type="ECO:0000256" key="8">
    <source>
        <dbReference type="ARBA" id="ARBA00023077"/>
    </source>
</evidence>
<evidence type="ECO:0000256" key="4">
    <source>
        <dbReference type="ARBA" id="ARBA00022496"/>
    </source>
</evidence>
<keyword evidence="3" id="KW-1134">Transmembrane beta strand</keyword>
<evidence type="ECO:0000256" key="11">
    <source>
        <dbReference type="RuleBase" id="RU003357"/>
    </source>
</evidence>
<dbReference type="InterPro" id="IPR037066">
    <property type="entry name" value="Plug_dom_sf"/>
</dbReference>
<keyword evidence="7" id="KW-0406">Ion transport</keyword>
<protein>
    <submittedName>
        <fullName evidence="15">TonB-dependent receptor</fullName>
    </submittedName>
</protein>
<evidence type="ECO:0000256" key="2">
    <source>
        <dbReference type="ARBA" id="ARBA00022448"/>
    </source>
</evidence>
<dbReference type="HOGENOM" id="CLU_008287_15_1_5"/>
<evidence type="ECO:0000256" key="12">
    <source>
        <dbReference type="SAM" id="SignalP"/>
    </source>
</evidence>
<dbReference type="eggNOG" id="COG4771">
    <property type="taxonomic scope" value="Bacteria"/>
</dbReference>
<dbReference type="InParanoid" id="F1ZD42"/>
<evidence type="ECO:0000256" key="1">
    <source>
        <dbReference type="ARBA" id="ARBA00004571"/>
    </source>
</evidence>
<evidence type="ECO:0000313" key="16">
    <source>
        <dbReference type="Proteomes" id="UP000004728"/>
    </source>
</evidence>
<dbReference type="Pfam" id="PF07715">
    <property type="entry name" value="Plug"/>
    <property type="match status" value="1"/>
</dbReference>
<feature type="domain" description="TonB-dependent receptor plug" evidence="14">
    <location>
        <begin position="58"/>
        <end position="168"/>
    </location>
</feature>
<gene>
    <name evidence="15" type="ORF">Y88_3781</name>
</gene>
<evidence type="ECO:0000256" key="7">
    <source>
        <dbReference type="ARBA" id="ARBA00023065"/>
    </source>
</evidence>
<dbReference type="Pfam" id="PF00593">
    <property type="entry name" value="TonB_dep_Rec_b-barrel"/>
    <property type="match status" value="1"/>
</dbReference>
<comment type="subcellular location">
    <subcellularLocation>
        <location evidence="1">Cell outer membrane</location>
        <topology evidence="1">Multi-pass membrane protein</topology>
    </subcellularLocation>
</comment>
<dbReference type="STRING" id="983920.Y88_3781"/>
<name>F1ZD42_9SPHN</name>
<dbReference type="Gene3D" id="2.170.130.10">
    <property type="entry name" value="TonB-dependent receptor, plug domain"/>
    <property type="match status" value="1"/>
</dbReference>
<evidence type="ECO:0000256" key="10">
    <source>
        <dbReference type="ARBA" id="ARBA00023237"/>
    </source>
</evidence>
<keyword evidence="4" id="KW-0410">Iron transport</keyword>
<feature type="chain" id="PRO_5003274298" evidence="12">
    <location>
        <begin position="31"/>
        <end position="808"/>
    </location>
</feature>
<organism evidence="15 16">
    <name type="scientific">Novosphingobium nitrogenifigens DSM 19370</name>
    <dbReference type="NCBI Taxonomy" id="983920"/>
    <lineage>
        <taxon>Bacteria</taxon>
        <taxon>Pseudomonadati</taxon>
        <taxon>Pseudomonadota</taxon>
        <taxon>Alphaproteobacteria</taxon>
        <taxon>Sphingomonadales</taxon>
        <taxon>Sphingomonadaceae</taxon>
        <taxon>Novosphingobium</taxon>
    </lineage>
</organism>
<evidence type="ECO:0000256" key="3">
    <source>
        <dbReference type="ARBA" id="ARBA00022452"/>
    </source>
</evidence>
<comment type="caution">
    <text evidence="15">The sequence shown here is derived from an EMBL/GenBank/DDBJ whole genome shotgun (WGS) entry which is preliminary data.</text>
</comment>
<keyword evidence="12" id="KW-0732">Signal</keyword>
<dbReference type="AlphaFoldDB" id="F1ZD42"/>
<keyword evidence="10" id="KW-0998">Cell outer membrane</keyword>
<feature type="signal peptide" evidence="12">
    <location>
        <begin position="1"/>
        <end position="30"/>
    </location>
</feature>
<dbReference type="GO" id="GO:0009279">
    <property type="term" value="C:cell outer membrane"/>
    <property type="evidence" value="ECO:0007669"/>
    <property type="project" value="UniProtKB-SubCell"/>
</dbReference>
<keyword evidence="15" id="KW-0675">Receptor</keyword>
<dbReference type="InterPro" id="IPR000531">
    <property type="entry name" value="Beta-barrel_TonB"/>
</dbReference>
<keyword evidence="6" id="KW-0408">Iron</keyword>
<proteinExistence type="inferred from homology"/>
<reference evidence="15 16" key="1">
    <citation type="journal article" date="2012" name="J. Bacteriol.">
        <title>Draft Genome Sequence of Novosphingobium nitrogenifigens Y88T.</title>
        <authorList>
            <person name="Strabala T.J."/>
            <person name="Macdonald L."/>
            <person name="Liu V."/>
            <person name="Smit A.M."/>
        </authorList>
    </citation>
    <scope>NUCLEOTIDE SEQUENCE [LARGE SCALE GENOMIC DNA]</scope>
    <source>
        <strain evidence="15 16">DSM 19370</strain>
    </source>
</reference>
<dbReference type="Gene3D" id="2.40.170.20">
    <property type="entry name" value="TonB-dependent receptor, beta-barrel domain"/>
    <property type="match status" value="1"/>
</dbReference>
<evidence type="ECO:0000256" key="9">
    <source>
        <dbReference type="ARBA" id="ARBA00023136"/>
    </source>
</evidence>
<evidence type="ECO:0000256" key="6">
    <source>
        <dbReference type="ARBA" id="ARBA00023004"/>
    </source>
</evidence>
<dbReference type="GO" id="GO:0006826">
    <property type="term" value="P:iron ion transport"/>
    <property type="evidence" value="ECO:0007669"/>
    <property type="project" value="UniProtKB-KW"/>
</dbReference>
<feature type="domain" description="TonB-dependent receptor-like beta-barrel" evidence="13">
    <location>
        <begin position="331"/>
        <end position="767"/>
    </location>
</feature>
<dbReference type="SUPFAM" id="SSF56935">
    <property type="entry name" value="Porins"/>
    <property type="match status" value="1"/>
</dbReference>
<evidence type="ECO:0000259" key="13">
    <source>
        <dbReference type="Pfam" id="PF00593"/>
    </source>
</evidence>
<sequence>MQIFMRDQLLSARGALVAAMLSSVAMPAFAQEAPAVQTPAAAAPGEIVVTATRRSESAQKVPISLQALGTATLEQHQVQSFDDYVKLLPSVSFNSFGPGQSQVYFRGINSGGDGLDVGSLPTVGTYLDDIPVTTVGNSIDLHLYDINRVEALAGPQGTLFGASSLAGTLRIITNKPVMDKIEGGYDLQVNKFGKGNAGGTAEAFINLPLAHNVAIRLVGYYEHDGGYIDNTYKERTFQLDDGDPTTKTTVNNDKYVGKNQNDVDTYGGRATLKIDLDSDWSVTPQLIYQKQISHGSFLFDPNAGDLTVHDFIGQVNRDEFVQAAGTIQGKISNWDFTYSAGYMDRHKHQTLDYSYYSVAYDHYSISAGSAAKGTYYYYTKFPDGHGGYLDPDQFEYVNMHYTKQTHEVRLASPSTGPVKVTIGAFYQRQTDQIATDFTVAGVSETGVPTPNTAIQPLDAFPDVIFLKRLYRVDRDTALFGEGSWDITPHLTLTAGIRGFHVNNSLYGFSGIGATGRKASCAPTSDAFYPCISVNKDYQESGETHKASLAWKITPRQMIYFTYSTGFRPGGNDRRAGTPSYQADRLTNYELGWKTTWFNNHIRFNGALFRENWSKIQFSLPGANGQTYLLNAPGGAVVMGVESDAGYYNHGFSLTGSMAYIDAHLDDDFCNSRGCTPKGTQLPATPKFKMNATARYEWRDSPHKPFLQGTVSHQSGTRAALLDSYVYPATNYLGETVNQFGYTGAFTTFDFSAGAYFKTLKVEAFITNAFDTRGILSKAAACALAECRADARVYPTKPQQFGLKLSQRF</sequence>
<evidence type="ECO:0000313" key="15">
    <source>
        <dbReference type="EMBL" id="EGD57471.1"/>
    </source>
</evidence>
<dbReference type="Proteomes" id="UP000004728">
    <property type="component" value="Unassembled WGS sequence"/>
</dbReference>
<comment type="similarity">
    <text evidence="11">Belongs to the TonB-dependent receptor family.</text>
</comment>